<evidence type="ECO:0000313" key="13">
    <source>
        <dbReference type="EMBL" id="MBB3925671.1"/>
    </source>
</evidence>
<dbReference type="Gene3D" id="2.170.130.10">
    <property type="entry name" value="TonB-dependent receptor, plug domain"/>
    <property type="match status" value="1"/>
</dbReference>
<evidence type="ECO:0000313" key="14">
    <source>
        <dbReference type="Proteomes" id="UP000571950"/>
    </source>
</evidence>
<comment type="similarity">
    <text evidence="8 9">Belongs to the TonB-dependent receptor family.</text>
</comment>
<evidence type="ECO:0000256" key="3">
    <source>
        <dbReference type="ARBA" id="ARBA00022452"/>
    </source>
</evidence>
<dbReference type="SUPFAM" id="SSF56935">
    <property type="entry name" value="Porins"/>
    <property type="match status" value="1"/>
</dbReference>
<dbReference type="PANTHER" id="PTHR47234">
    <property type="match status" value="1"/>
</dbReference>
<evidence type="ECO:0000256" key="10">
    <source>
        <dbReference type="SAM" id="SignalP"/>
    </source>
</evidence>
<evidence type="ECO:0000256" key="7">
    <source>
        <dbReference type="ARBA" id="ARBA00023237"/>
    </source>
</evidence>
<name>A0A7W6BII0_9SPHN</name>
<dbReference type="RefSeq" id="WP_223177334.1">
    <property type="nucleotide sequence ID" value="NZ_BSPS01000047.1"/>
</dbReference>
<evidence type="ECO:0000256" key="6">
    <source>
        <dbReference type="ARBA" id="ARBA00023136"/>
    </source>
</evidence>
<dbReference type="GO" id="GO:0009279">
    <property type="term" value="C:cell outer membrane"/>
    <property type="evidence" value="ECO:0007669"/>
    <property type="project" value="UniProtKB-SubCell"/>
</dbReference>
<evidence type="ECO:0000259" key="11">
    <source>
        <dbReference type="Pfam" id="PF00593"/>
    </source>
</evidence>
<keyword evidence="13" id="KW-0675">Receptor</keyword>
<evidence type="ECO:0000256" key="4">
    <source>
        <dbReference type="ARBA" id="ARBA00022692"/>
    </source>
</evidence>
<dbReference type="Pfam" id="PF07715">
    <property type="entry name" value="Plug"/>
    <property type="match status" value="1"/>
</dbReference>
<accession>A0A7W6BII0</accession>
<dbReference type="Proteomes" id="UP000571950">
    <property type="component" value="Unassembled WGS sequence"/>
</dbReference>
<feature type="domain" description="TonB-dependent receptor-like beta-barrel" evidence="11">
    <location>
        <begin position="420"/>
        <end position="935"/>
    </location>
</feature>
<comment type="subcellular location">
    <subcellularLocation>
        <location evidence="1 8">Cell outer membrane</location>
        <topology evidence="1 8">Multi-pass membrane protein</topology>
    </subcellularLocation>
</comment>
<keyword evidence="10" id="KW-0732">Signal</keyword>
<keyword evidence="6 8" id="KW-0472">Membrane</keyword>
<feature type="domain" description="TonB-dependent receptor plug" evidence="12">
    <location>
        <begin position="68"/>
        <end position="184"/>
    </location>
</feature>
<dbReference type="Pfam" id="PF00593">
    <property type="entry name" value="TonB_dep_Rec_b-barrel"/>
    <property type="match status" value="1"/>
</dbReference>
<evidence type="ECO:0000256" key="9">
    <source>
        <dbReference type="RuleBase" id="RU003357"/>
    </source>
</evidence>
<dbReference type="AlphaFoldDB" id="A0A7W6BII0"/>
<evidence type="ECO:0000256" key="1">
    <source>
        <dbReference type="ARBA" id="ARBA00004571"/>
    </source>
</evidence>
<dbReference type="EMBL" id="JACIDT010000004">
    <property type="protein sequence ID" value="MBB3925671.1"/>
    <property type="molecule type" value="Genomic_DNA"/>
</dbReference>
<keyword evidence="4 8" id="KW-0812">Transmembrane</keyword>
<reference evidence="13 14" key="1">
    <citation type="submission" date="2020-08" db="EMBL/GenBank/DDBJ databases">
        <title>Genomic Encyclopedia of Type Strains, Phase IV (KMG-IV): sequencing the most valuable type-strain genomes for metagenomic binning, comparative biology and taxonomic classification.</title>
        <authorList>
            <person name="Goeker M."/>
        </authorList>
    </citation>
    <scope>NUCLEOTIDE SEQUENCE [LARGE SCALE GENOMIC DNA]</scope>
    <source>
        <strain evidence="13 14">DSM 26189</strain>
    </source>
</reference>
<dbReference type="InterPro" id="IPR000531">
    <property type="entry name" value="Beta-barrel_TonB"/>
</dbReference>
<keyword evidence="3 8" id="KW-1134">Transmembrane beta strand</keyword>
<protein>
    <submittedName>
        <fullName evidence="13">Outer membrane receptor protein involved in Fe transport</fullName>
    </submittedName>
</protein>
<evidence type="ECO:0000256" key="2">
    <source>
        <dbReference type="ARBA" id="ARBA00022448"/>
    </source>
</evidence>
<feature type="signal peptide" evidence="10">
    <location>
        <begin position="1"/>
        <end position="32"/>
    </location>
</feature>
<proteinExistence type="inferred from homology"/>
<dbReference type="InterPro" id="IPR037066">
    <property type="entry name" value="Plug_dom_sf"/>
</dbReference>
<gene>
    <name evidence="13" type="ORF">GGR43_001386</name>
</gene>
<keyword evidence="2 8" id="KW-0813">Transport</keyword>
<keyword evidence="14" id="KW-1185">Reference proteome</keyword>
<evidence type="ECO:0000259" key="12">
    <source>
        <dbReference type="Pfam" id="PF07715"/>
    </source>
</evidence>
<comment type="caution">
    <text evidence="13">The sequence shown here is derived from an EMBL/GenBank/DDBJ whole genome shotgun (WGS) entry which is preliminary data.</text>
</comment>
<organism evidence="13 14">
    <name type="scientific">Sphingobium jiangsuense</name>
    <dbReference type="NCBI Taxonomy" id="870476"/>
    <lineage>
        <taxon>Bacteria</taxon>
        <taxon>Pseudomonadati</taxon>
        <taxon>Pseudomonadota</taxon>
        <taxon>Alphaproteobacteria</taxon>
        <taxon>Sphingomonadales</taxon>
        <taxon>Sphingomonadaceae</taxon>
        <taxon>Sphingobium</taxon>
    </lineage>
</organism>
<feature type="chain" id="PRO_5030535220" evidence="10">
    <location>
        <begin position="33"/>
        <end position="971"/>
    </location>
</feature>
<dbReference type="InterPro" id="IPR012910">
    <property type="entry name" value="Plug_dom"/>
</dbReference>
<evidence type="ECO:0000256" key="5">
    <source>
        <dbReference type="ARBA" id="ARBA00023077"/>
    </source>
</evidence>
<keyword evidence="7 8" id="KW-0998">Cell outer membrane</keyword>
<dbReference type="InterPro" id="IPR039426">
    <property type="entry name" value="TonB-dep_rcpt-like"/>
</dbReference>
<dbReference type="Gene3D" id="2.40.170.20">
    <property type="entry name" value="TonB-dependent receptor, beta-barrel domain"/>
    <property type="match status" value="1"/>
</dbReference>
<keyword evidence="5 9" id="KW-0798">TonB box</keyword>
<dbReference type="PROSITE" id="PS52016">
    <property type="entry name" value="TONB_DEPENDENT_REC_3"/>
    <property type="match status" value="1"/>
</dbReference>
<dbReference type="InterPro" id="IPR036942">
    <property type="entry name" value="Beta-barrel_TonB_sf"/>
</dbReference>
<evidence type="ECO:0000256" key="8">
    <source>
        <dbReference type="PROSITE-ProRule" id="PRU01360"/>
    </source>
</evidence>
<sequence>MISDSSGLLKLAGMRALHMVGVSLLALAPAHAQDGSGAAGTGAAEEAAAPSGGDIVVTASRVNREGYNAPTPTTIVGADALAARGETNIGALLNELPAFKASTSATTNGVRSIMPGSVYADLRGLGQTRTLVLVDGNRFVPQITTGLGTYQVDLNQVPSLMVERTEIVTGGASAQWGSDAVAGVVNIMLRKRFEGLEAEIQHGFSELGDNKELRLGLVGGFRIGDRAHLTVGIDYVDNKGVKDVFTRDWGRKGYGILINPCPLAAAVSASCPTGGNGQAQQLIVPDVRFSTATPGGMINNVSGPAAALRGITFGPGGTIGRFGYGDYAGSQYMQGGGSNALININDGVYIKPAGRRQIAYGRFDYDVADAVSFHAELSHAWSRGQSQTLPPRNEQANPIVVRLDNPFIPDALRTVIDTYNAANPASPITSFNVGRYSTDIGRGRSEVTNKTTRAVAGFDGELDGGWNWSANYIHGRNDYRQQVENNRILANFNYAADVTTDANGVPVCRGVLNGVAAAAGCVPLNIFGVGAPSADAIDYVTGTLYSRTLYVQNAANFNVTGEPFSTWAGPVSLAFGVEWRHEKQRTSVDPIAEAAGYETTNARSLRGSFSVKEAYVETVVPVARDMAFAQSLDLNGAVRVADYSTAAGTQVTWKAGATWNPVDDILVRVARSRDIRAPNIFEMVTPPVSTIRNLAFANGVDGGPAGNLPTQQLIGGNPDLKPEKADTFTAGVALTPRAVPGLSLSVDYYNITVKDAIVALNSDIVTNSCAVNNDPYFCSFISRAPAGSAATYILDTPYQNLAKQQRTGLDFSATYRLPLENIASSLDGALTLRVAANHVIHYREDAVGTGYIERAGETSASGSPRWFTNSSLSLDVGPAFAMLQMRTISAGKYNKLFVEGVNINENDVEGRTYFDLSGSYKLTSRFQLFAAVDNLFDRDPPMAPANFAFPTSPIYFDMIGRSFRLGLRVKM</sequence>
<dbReference type="PANTHER" id="PTHR47234:SF3">
    <property type="entry name" value="SECRETIN_TONB SHORT N-TERMINAL DOMAIN-CONTAINING PROTEIN"/>
    <property type="match status" value="1"/>
</dbReference>